<dbReference type="Proteomes" id="UP001595764">
    <property type="component" value="Unassembled WGS sequence"/>
</dbReference>
<keyword evidence="1" id="KW-0732">Signal</keyword>
<evidence type="ECO:0000313" key="2">
    <source>
        <dbReference type="EMBL" id="MFC3510499.1"/>
    </source>
</evidence>
<accession>A0ABV7QE66</accession>
<organism evidence="2 3">
    <name type="scientific">Amycolatopsis halotolerans</name>
    <dbReference type="NCBI Taxonomy" id="330083"/>
    <lineage>
        <taxon>Bacteria</taxon>
        <taxon>Bacillati</taxon>
        <taxon>Actinomycetota</taxon>
        <taxon>Actinomycetes</taxon>
        <taxon>Pseudonocardiales</taxon>
        <taxon>Pseudonocardiaceae</taxon>
        <taxon>Amycolatopsis</taxon>
    </lineage>
</organism>
<reference evidence="3" key="1">
    <citation type="journal article" date="2019" name="Int. J. Syst. Evol. Microbiol.">
        <title>The Global Catalogue of Microorganisms (GCM) 10K type strain sequencing project: providing services to taxonomists for standard genome sequencing and annotation.</title>
        <authorList>
            <consortium name="The Broad Institute Genomics Platform"/>
            <consortium name="The Broad Institute Genome Sequencing Center for Infectious Disease"/>
            <person name="Wu L."/>
            <person name="Ma J."/>
        </authorList>
    </citation>
    <scope>NUCLEOTIDE SEQUENCE [LARGE SCALE GENOMIC DNA]</scope>
    <source>
        <strain evidence="3">CGMCC 4.7682</strain>
    </source>
</reference>
<evidence type="ECO:0008006" key="4">
    <source>
        <dbReference type="Google" id="ProtNLM"/>
    </source>
</evidence>
<comment type="caution">
    <text evidence="2">The sequence shown here is derived from an EMBL/GenBank/DDBJ whole genome shotgun (WGS) entry which is preliminary data.</text>
</comment>
<evidence type="ECO:0000256" key="1">
    <source>
        <dbReference type="SAM" id="SignalP"/>
    </source>
</evidence>
<feature type="signal peptide" evidence="1">
    <location>
        <begin position="1"/>
        <end position="31"/>
    </location>
</feature>
<dbReference type="EMBL" id="JBHRWI010000014">
    <property type="protein sequence ID" value="MFC3510499.1"/>
    <property type="molecule type" value="Genomic_DNA"/>
</dbReference>
<protein>
    <recommendedName>
        <fullName evidence="4">Secreted protein</fullName>
    </recommendedName>
</protein>
<dbReference type="InterPro" id="IPR006311">
    <property type="entry name" value="TAT_signal"/>
</dbReference>
<evidence type="ECO:0000313" key="3">
    <source>
        <dbReference type="Proteomes" id="UP001595764"/>
    </source>
</evidence>
<proteinExistence type="predicted"/>
<sequence length="92" mass="9135">MSTFRRRLLVTAALPAAALGFLLAAPGAASASTTPAPAVAQSSDNGHGHHHRYGLGLNLSLVLGLQISGHGGWHDGDDCDGGLLGDGLVLGG</sequence>
<gene>
    <name evidence="2" type="ORF">ACFORO_10030</name>
</gene>
<dbReference type="PROSITE" id="PS51318">
    <property type="entry name" value="TAT"/>
    <property type="match status" value="1"/>
</dbReference>
<keyword evidence="3" id="KW-1185">Reference proteome</keyword>
<dbReference type="RefSeq" id="WP_377868415.1">
    <property type="nucleotide sequence ID" value="NZ_JBHMAY010000006.1"/>
</dbReference>
<name>A0ABV7QE66_9PSEU</name>
<feature type="chain" id="PRO_5045769910" description="Secreted protein" evidence="1">
    <location>
        <begin position="32"/>
        <end position="92"/>
    </location>
</feature>